<accession>A0A3B1AJT2</accession>
<evidence type="ECO:0000256" key="1">
    <source>
        <dbReference type="SAM" id="MobiDB-lite"/>
    </source>
</evidence>
<feature type="compositionally biased region" description="Polar residues" evidence="1">
    <location>
        <begin position="181"/>
        <end position="195"/>
    </location>
</feature>
<dbReference type="Pfam" id="PF12118">
    <property type="entry name" value="SprA-related"/>
    <property type="match status" value="1"/>
</dbReference>
<dbReference type="EMBL" id="UOFU01000357">
    <property type="protein sequence ID" value="VAX03982.1"/>
    <property type="molecule type" value="Genomic_DNA"/>
</dbReference>
<evidence type="ECO:0000313" key="2">
    <source>
        <dbReference type="EMBL" id="VAX03982.1"/>
    </source>
</evidence>
<feature type="region of interest" description="Disordered" evidence="1">
    <location>
        <begin position="98"/>
        <end position="117"/>
    </location>
</feature>
<feature type="region of interest" description="Disordered" evidence="1">
    <location>
        <begin position="1"/>
        <end position="71"/>
    </location>
</feature>
<sequence>MQIGSPLSSPTPPQAGPRAATDTSRTSATTNPAANDKTEPSRVPATNQQLTEEQRAQVQALKNRDREVRAHEAAHLAAAGGLARGGASYSYETGPDNRRYAVGGEVSIDTSPGNSPEETLQKAQTIRAAAQAPAKPSQQDLAIAASAGKMAAEARAELAAQRFSGGDDDRSSTQARAVENYAQTSSTGTSEQKSVGINLIA</sequence>
<gene>
    <name evidence="2" type="ORF">MNBD_GAMMA20-1108</name>
</gene>
<dbReference type="AlphaFoldDB" id="A0A3B1AJT2"/>
<proteinExistence type="predicted"/>
<name>A0A3B1AJT2_9ZZZZ</name>
<feature type="compositionally biased region" description="Basic and acidic residues" evidence="1">
    <location>
        <begin position="62"/>
        <end position="71"/>
    </location>
</feature>
<organism evidence="2">
    <name type="scientific">hydrothermal vent metagenome</name>
    <dbReference type="NCBI Taxonomy" id="652676"/>
    <lineage>
        <taxon>unclassified sequences</taxon>
        <taxon>metagenomes</taxon>
        <taxon>ecological metagenomes</taxon>
    </lineage>
</organism>
<reference evidence="2" key="1">
    <citation type="submission" date="2018-06" db="EMBL/GenBank/DDBJ databases">
        <authorList>
            <person name="Zhirakovskaya E."/>
        </authorList>
    </citation>
    <scope>NUCLEOTIDE SEQUENCE</scope>
</reference>
<dbReference type="InterPro" id="IPR021973">
    <property type="entry name" value="SprA-related"/>
</dbReference>
<protein>
    <submittedName>
        <fullName evidence="2">SrpA-related protein</fullName>
    </submittedName>
</protein>
<feature type="region of interest" description="Disordered" evidence="1">
    <location>
        <begin position="161"/>
        <end position="201"/>
    </location>
</feature>
<feature type="compositionally biased region" description="Polar residues" evidence="1">
    <location>
        <begin position="108"/>
        <end position="117"/>
    </location>
</feature>
<feature type="compositionally biased region" description="Low complexity" evidence="1">
    <location>
        <begin position="18"/>
        <end position="30"/>
    </location>
</feature>